<keyword evidence="2" id="KW-1185">Reference proteome</keyword>
<gene>
    <name evidence="1" type="ORF">CLOSTMETH_03708</name>
</gene>
<name>C0EIL3_9FIRM</name>
<evidence type="ECO:0000313" key="2">
    <source>
        <dbReference type="Proteomes" id="UP000003340"/>
    </source>
</evidence>
<reference evidence="1 2" key="1">
    <citation type="submission" date="2009-01" db="EMBL/GenBank/DDBJ databases">
        <authorList>
            <person name="Fulton L."/>
            <person name="Clifton S."/>
            <person name="Fulton B."/>
            <person name="Xu J."/>
            <person name="Minx P."/>
            <person name="Pepin K.H."/>
            <person name="Johnson M."/>
            <person name="Bhonagiri V."/>
            <person name="Nash W.E."/>
            <person name="Mardis E.R."/>
            <person name="Wilson R.K."/>
        </authorList>
    </citation>
    <scope>NUCLEOTIDE SEQUENCE [LARGE SCALE GENOMIC DNA]</scope>
    <source>
        <strain evidence="1 2">DSM 5476</strain>
    </source>
</reference>
<dbReference type="AlphaFoldDB" id="C0EIL3"/>
<evidence type="ECO:0000313" key="1">
    <source>
        <dbReference type="EMBL" id="EEG28659.1"/>
    </source>
</evidence>
<dbReference type="STRING" id="537013.CLOSTMETH_03708"/>
<organism evidence="1 2">
    <name type="scientific">[Clostridium] methylpentosum DSM 5476</name>
    <dbReference type="NCBI Taxonomy" id="537013"/>
    <lineage>
        <taxon>Bacteria</taxon>
        <taxon>Bacillati</taxon>
        <taxon>Bacillota</taxon>
        <taxon>Clostridia</taxon>
        <taxon>Eubacteriales</taxon>
        <taxon>Oscillospiraceae</taxon>
        <taxon>Oscillospiraceae incertae sedis</taxon>
    </lineage>
</organism>
<sequence length="61" mass="6938">MSNFLGLVQKLGVLFSLKHELQKGPTRWQGLFLKFISPIKAAGLLESRQNTFYKFQPGTVK</sequence>
<dbReference type="Proteomes" id="UP000003340">
    <property type="component" value="Unassembled WGS sequence"/>
</dbReference>
<protein>
    <submittedName>
        <fullName evidence="1">Uncharacterized protein</fullName>
    </submittedName>
</protein>
<accession>C0EIL3</accession>
<proteinExistence type="predicted"/>
<dbReference type="HOGENOM" id="CLU_2914372_0_0_9"/>
<dbReference type="EMBL" id="ACEC01000128">
    <property type="protein sequence ID" value="EEG28659.1"/>
    <property type="molecule type" value="Genomic_DNA"/>
</dbReference>
<reference evidence="1 2" key="2">
    <citation type="submission" date="2009-02" db="EMBL/GenBank/DDBJ databases">
        <title>Draft genome sequence of Clostridium methylpentosum (DSM 5476).</title>
        <authorList>
            <person name="Sudarsanam P."/>
            <person name="Ley R."/>
            <person name="Guruge J."/>
            <person name="Turnbaugh P.J."/>
            <person name="Mahowald M."/>
            <person name="Liep D."/>
            <person name="Gordon J."/>
        </authorList>
    </citation>
    <scope>NUCLEOTIDE SEQUENCE [LARGE SCALE GENOMIC DNA]</scope>
    <source>
        <strain evidence="1 2">DSM 5476</strain>
    </source>
</reference>
<comment type="caution">
    <text evidence="1">The sequence shown here is derived from an EMBL/GenBank/DDBJ whole genome shotgun (WGS) entry which is preliminary data.</text>
</comment>